<gene>
    <name evidence="2" type="ORF">SAMN05216233_110152</name>
</gene>
<keyword evidence="3" id="KW-1185">Reference proteome</keyword>
<dbReference type="EMBL" id="FMUX01000010">
    <property type="protein sequence ID" value="SCY50649.1"/>
    <property type="molecule type" value="Genomic_DNA"/>
</dbReference>
<feature type="signal peptide" evidence="1">
    <location>
        <begin position="1"/>
        <end position="22"/>
    </location>
</feature>
<dbReference type="OrthoDB" id="5416239at2"/>
<reference evidence="2 3" key="1">
    <citation type="submission" date="2016-10" db="EMBL/GenBank/DDBJ databases">
        <authorList>
            <person name="de Groot N.N."/>
        </authorList>
    </citation>
    <scope>NUCLEOTIDE SEQUENCE [LARGE SCALE GENOMIC DNA]</scope>
    <source>
        <strain evidence="2 3">AA1</strain>
    </source>
</reference>
<proteinExistence type="predicted"/>
<sequence>MTQKVLLICLALLLCVFGGAGAADSPSEKELCAAFDHLEESVGTPSGMPEATYLDTLLAFLDNSPAAGTVWEETRKGRGTGVGVAFSVPTSMDRFIQYMYDPDIPVSAVVPGVVRLVRDNGSTPSGKGTYARLAEPEGGRETPIAVRSRYVMEITPDGNSGAYYGYDQNELTLLSSRNGRRFLLTASRQTAPSDVGKKGYPVATRDGGTLYCYSGKTGLTKAGLGWVDSYIYTSIAITVYYEDAPGSGTLKAVSCKWLNAGWMGKNMVRPHHIAEGIERFAQHLGRFLTSPNIPEPQALAGLVRQVRESGDQGLRTVLGNQLEALVAPDQKRASMMDREYVKGLDREELVAGILSTHVESLMAGGDPAFLNGLLGKNVGAKDTSLLTRRIASPVSQIPAGADPALN</sequence>
<feature type="chain" id="PRO_5011534197" evidence="1">
    <location>
        <begin position="23"/>
        <end position="406"/>
    </location>
</feature>
<evidence type="ECO:0000313" key="3">
    <source>
        <dbReference type="Proteomes" id="UP000198870"/>
    </source>
</evidence>
<evidence type="ECO:0000313" key="2">
    <source>
        <dbReference type="EMBL" id="SCY50649.1"/>
    </source>
</evidence>
<dbReference type="AlphaFoldDB" id="A0A1G5GH68"/>
<keyword evidence="1" id="KW-0732">Signal</keyword>
<organism evidence="2 3">
    <name type="scientific">Desulfoluna spongiiphila</name>
    <dbReference type="NCBI Taxonomy" id="419481"/>
    <lineage>
        <taxon>Bacteria</taxon>
        <taxon>Pseudomonadati</taxon>
        <taxon>Thermodesulfobacteriota</taxon>
        <taxon>Desulfobacteria</taxon>
        <taxon>Desulfobacterales</taxon>
        <taxon>Desulfolunaceae</taxon>
        <taxon>Desulfoluna</taxon>
    </lineage>
</organism>
<dbReference type="Proteomes" id="UP000198870">
    <property type="component" value="Unassembled WGS sequence"/>
</dbReference>
<dbReference type="STRING" id="419481.SAMN05216233_110152"/>
<name>A0A1G5GH68_9BACT</name>
<dbReference type="RefSeq" id="WP_092211425.1">
    <property type="nucleotide sequence ID" value="NZ_FMUX01000010.1"/>
</dbReference>
<protein>
    <submittedName>
        <fullName evidence="2">Uncharacterized protein</fullName>
    </submittedName>
</protein>
<evidence type="ECO:0000256" key="1">
    <source>
        <dbReference type="SAM" id="SignalP"/>
    </source>
</evidence>
<accession>A0A1G5GH68</accession>